<dbReference type="InterPro" id="IPR037479">
    <property type="entry name" value="Tauto_MSAD"/>
</dbReference>
<dbReference type="KEGG" id="rhox:RBB84_07140"/>
<dbReference type="Gene3D" id="3.30.429.10">
    <property type="entry name" value="Macrophage Migration Inhibitory Factor"/>
    <property type="match status" value="1"/>
</dbReference>
<proteinExistence type="predicted"/>
<dbReference type="PANTHER" id="PTHR38460">
    <property type="entry name" value="TAUTOMERASE YOLI-RELATED"/>
    <property type="match status" value="1"/>
</dbReference>
<dbReference type="SUPFAM" id="SSF55331">
    <property type="entry name" value="Tautomerase/MIF"/>
    <property type="match status" value="1"/>
</dbReference>
<dbReference type="AlphaFoldDB" id="A0AAU7V122"/>
<dbReference type="PANTHER" id="PTHR38460:SF1">
    <property type="entry name" value="TAUTOMERASE YOLI-RELATED"/>
    <property type="match status" value="1"/>
</dbReference>
<evidence type="ECO:0000313" key="1">
    <source>
        <dbReference type="EMBL" id="XBW05689.1"/>
    </source>
</evidence>
<dbReference type="InterPro" id="IPR014347">
    <property type="entry name" value="Tautomerase/MIF_sf"/>
</dbReference>
<gene>
    <name evidence="1" type="ORF">RBB84_07140</name>
</gene>
<sequence>MPSTLIEVRTRHDREVETGMIDAVHDALVAAFRIPEADKHIRLVVHEPERFAVPPTLTSPELYTLVIVDCFAGRSVDAKRRLYREITERLGAFAIPADHVTVIVRDIPTESWGIRAGQAACDVDLGFTVDV</sequence>
<reference evidence="1" key="1">
    <citation type="submission" date="2023-08" db="EMBL/GenBank/DDBJ databases">
        <title>The novel hydrolase IpcH responsible for the initial isoprocarb degradation step in Rhodococcus sp. D-6.</title>
        <authorList>
            <person name="Zhu Q."/>
        </authorList>
    </citation>
    <scope>NUCLEOTIDE SEQUENCE</scope>
    <source>
        <strain evidence="1">D-6</strain>
    </source>
</reference>
<protein>
    <submittedName>
        <fullName evidence="1">Tautomerase family protein</fullName>
    </submittedName>
</protein>
<dbReference type="EMBL" id="CP132970">
    <property type="protein sequence ID" value="XBW05689.1"/>
    <property type="molecule type" value="Genomic_DNA"/>
</dbReference>
<dbReference type="GeneID" id="29936337"/>
<dbReference type="Pfam" id="PF14552">
    <property type="entry name" value="Tautomerase_2"/>
    <property type="match status" value="1"/>
</dbReference>
<organism evidence="1">
    <name type="scientific">Rhodococcus sp. D-6</name>
    <dbReference type="NCBI Taxonomy" id="1387842"/>
    <lineage>
        <taxon>Bacteria</taxon>
        <taxon>Bacillati</taxon>
        <taxon>Actinomycetota</taxon>
        <taxon>Actinomycetes</taxon>
        <taxon>Mycobacteriales</taxon>
        <taxon>Nocardiaceae</taxon>
        <taxon>Rhodococcus</taxon>
    </lineage>
</organism>
<accession>A0AAU7V122</accession>
<name>A0AAU7V122_9NOCA</name>
<dbReference type="RefSeq" id="WP_024100872.1">
    <property type="nucleotide sequence ID" value="NZ_CP132970.1"/>
</dbReference>